<evidence type="ECO:0000256" key="4">
    <source>
        <dbReference type="ARBA" id="ARBA00022679"/>
    </source>
</evidence>
<dbReference type="PANTHER" id="PTHR30582:SF24">
    <property type="entry name" value="L,D-TRANSPEPTIDASE ERFK_SRFK-RELATED"/>
    <property type="match status" value="1"/>
</dbReference>
<dbReference type="SUPFAM" id="SSF141523">
    <property type="entry name" value="L,D-transpeptidase catalytic domain-like"/>
    <property type="match status" value="1"/>
</dbReference>
<dbReference type="GO" id="GO:0016746">
    <property type="term" value="F:acyltransferase activity"/>
    <property type="evidence" value="ECO:0007669"/>
    <property type="project" value="UniProtKB-KW"/>
</dbReference>
<accession>A0ABT7AJP4</accession>
<organism evidence="11 12">
    <name type="scientific">Chelatococcus albus</name>
    <dbReference type="NCBI Taxonomy" id="3047466"/>
    <lineage>
        <taxon>Bacteria</taxon>
        <taxon>Pseudomonadati</taxon>
        <taxon>Pseudomonadota</taxon>
        <taxon>Alphaproteobacteria</taxon>
        <taxon>Hyphomicrobiales</taxon>
        <taxon>Chelatococcaceae</taxon>
        <taxon>Chelatococcus</taxon>
    </lineage>
</organism>
<evidence type="ECO:0000313" key="12">
    <source>
        <dbReference type="Proteomes" id="UP001321492"/>
    </source>
</evidence>
<name>A0ABT7AJP4_9HYPH</name>
<comment type="pathway">
    <text evidence="1 9">Cell wall biogenesis; peptidoglycan biosynthesis.</text>
</comment>
<dbReference type="CDD" id="cd16913">
    <property type="entry name" value="YkuD_like"/>
    <property type="match status" value="1"/>
</dbReference>
<reference evidence="11 12" key="1">
    <citation type="submission" date="2023-05" db="EMBL/GenBank/DDBJ databases">
        <title>Chelatococcus sp. nov., a moderately thermophilic bacterium isolated from hot spring microbial mat.</title>
        <authorList>
            <person name="Hu C.-J."/>
            <person name="Li W.-J."/>
        </authorList>
    </citation>
    <scope>NUCLEOTIDE SEQUENCE [LARGE SCALE GENOMIC DNA]</scope>
    <source>
        <strain evidence="11 12">SYSU G07232</strain>
    </source>
</reference>
<keyword evidence="8 9" id="KW-0961">Cell wall biogenesis/degradation</keyword>
<dbReference type="InterPro" id="IPR038063">
    <property type="entry name" value="Transpep_catalytic_dom"/>
</dbReference>
<evidence type="ECO:0000256" key="6">
    <source>
        <dbReference type="ARBA" id="ARBA00022960"/>
    </source>
</evidence>
<evidence type="ECO:0000256" key="9">
    <source>
        <dbReference type="PROSITE-ProRule" id="PRU01373"/>
    </source>
</evidence>
<dbReference type="Pfam" id="PF03734">
    <property type="entry name" value="YkuD"/>
    <property type="match status" value="1"/>
</dbReference>
<dbReference type="EC" id="2.3.2.-" evidence="11"/>
<evidence type="ECO:0000256" key="5">
    <source>
        <dbReference type="ARBA" id="ARBA00022801"/>
    </source>
</evidence>
<dbReference type="InterPro" id="IPR050979">
    <property type="entry name" value="LD-transpeptidase"/>
</dbReference>
<dbReference type="Proteomes" id="UP001321492">
    <property type="component" value="Unassembled WGS sequence"/>
</dbReference>
<dbReference type="RefSeq" id="WP_283741031.1">
    <property type="nucleotide sequence ID" value="NZ_JASJEV010000007.1"/>
</dbReference>
<comment type="caution">
    <text evidence="11">The sequence shown here is derived from an EMBL/GenBank/DDBJ whole genome shotgun (WGS) entry which is preliminary data.</text>
</comment>
<keyword evidence="6 9" id="KW-0133">Cell shape</keyword>
<evidence type="ECO:0000256" key="8">
    <source>
        <dbReference type="ARBA" id="ARBA00023316"/>
    </source>
</evidence>
<evidence type="ECO:0000259" key="10">
    <source>
        <dbReference type="PROSITE" id="PS52029"/>
    </source>
</evidence>
<keyword evidence="11" id="KW-0012">Acyltransferase</keyword>
<protein>
    <submittedName>
        <fullName evidence="11">L,D-transpeptidase</fullName>
        <ecNumber evidence="11">2.3.2.-</ecNumber>
    </submittedName>
</protein>
<proteinExistence type="inferred from homology"/>
<evidence type="ECO:0000313" key="11">
    <source>
        <dbReference type="EMBL" id="MDJ1159039.1"/>
    </source>
</evidence>
<dbReference type="PANTHER" id="PTHR30582">
    <property type="entry name" value="L,D-TRANSPEPTIDASE"/>
    <property type="match status" value="1"/>
</dbReference>
<keyword evidence="5" id="KW-0378">Hydrolase</keyword>
<keyword evidence="3" id="KW-0328">Glycosyltransferase</keyword>
<keyword evidence="7 9" id="KW-0573">Peptidoglycan synthesis</keyword>
<keyword evidence="12" id="KW-1185">Reference proteome</keyword>
<dbReference type="InterPro" id="IPR005490">
    <property type="entry name" value="LD_TPept_cat_dom"/>
</dbReference>
<comment type="similarity">
    <text evidence="2">Belongs to the YkuD family.</text>
</comment>
<evidence type="ECO:0000256" key="3">
    <source>
        <dbReference type="ARBA" id="ARBA00022676"/>
    </source>
</evidence>
<sequence>MFVLAGTAGLAGCAMRPPLPPAPMGRPMPAIDPAFFDMYGPIDDDRFPVPEVDIGQIDPTYLRRVVRYDRPELAGTVVVDPANRFLYLVQDGGRAIRYGVGVGREGFAWAGNATIRRKAEWPTWTPPSQMIRRQPELAEWAAGMPGGLDNPLGARALYLYQGDRDTLYRIHGTNEPWSIGSAVSSGCIRLINQDIIDLYRRVPTGTRVVVLRA</sequence>
<dbReference type="PROSITE" id="PS52029">
    <property type="entry name" value="LD_TPASE"/>
    <property type="match status" value="1"/>
</dbReference>
<gene>
    <name evidence="11" type="ORF">QNA08_12410</name>
</gene>
<feature type="active site" description="Proton donor/acceptor" evidence="9">
    <location>
        <position position="171"/>
    </location>
</feature>
<evidence type="ECO:0000256" key="2">
    <source>
        <dbReference type="ARBA" id="ARBA00005992"/>
    </source>
</evidence>
<feature type="active site" description="Nucleophile" evidence="9">
    <location>
        <position position="187"/>
    </location>
</feature>
<dbReference type="EMBL" id="JASJEV010000007">
    <property type="protein sequence ID" value="MDJ1159039.1"/>
    <property type="molecule type" value="Genomic_DNA"/>
</dbReference>
<keyword evidence="4 11" id="KW-0808">Transferase</keyword>
<dbReference type="Gene3D" id="2.40.440.10">
    <property type="entry name" value="L,D-transpeptidase catalytic domain-like"/>
    <property type="match status" value="1"/>
</dbReference>
<evidence type="ECO:0000256" key="1">
    <source>
        <dbReference type="ARBA" id="ARBA00004752"/>
    </source>
</evidence>
<feature type="domain" description="L,D-TPase catalytic" evidence="10">
    <location>
        <begin position="75"/>
        <end position="211"/>
    </location>
</feature>
<evidence type="ECO:0000256" key="7">
    <source>
        <dbReference type="ARBA" id="ARBA00022984"/>
    </source>
</evidence>